<dbReference type="AlphaFoldDB" id="A0AAN1XXK6"/>
<sequence length="180" mass="19107">MDQAGIEAAGLTPIQPLLDRIAAIRNVPDLVATTAALQQAAVGTNLTLSSRADLLDSNKQIASLVVGGLLLGDRKYYLNDDGKYPYYRGEYLKYAAAQFANLGDADAASEAAAVVALETALAKAIPDRTEFRDPQLTYHPTPLSKLPAVAPDIPWNANFSSFRATGFDTVNVTLPNVTAA</sequence>
<evidence type="ECO:0000259" key="1">
    <source>
        <dbReference type="Pfam" id="PF05649"/>
    </source>
</evidence>
<reference evidence="2 3" key="1">
    <citation type="journal article" date="2022" name="ISME Commun">
        <title>Vulcanimicrobium alpinus gen. nov. sp. nov., the first cultivated representative of the candidate phylum 'Eremiobacterota', is a metabolically versatile aerobic anoxygenic phototroph.</title>
        <authorList>
            <person name="Yabe S."/>
            <person name="Muto K."/>
            <person name="Abe K."/>
            <person name="Yokota A."/>
            <person name="Staudigel H."/>
            <person name="Tebo B.M."/>
        </authorList>
    </citation>
    <scope>NUCLEOTIDE SEQUENCE [LARGE SCALE GENOMIC DNA]</scope>
    <source>
        <strain evidence="2 3">WC8-2</strain>
    </source>
</reference>
<protein>
    <recommendedName>
        <fullName evidence="1">Peptidase M13 N-terminal domain-containing protein</fullName>
    </recommendedName>
</protein>
<dbReference type="KEGG" id="vab:WPS_14940"/>
<proteinExistence type="predicted"/>
<organism evidence="2 3">
    <name type="scientific">Vulcanimicrobium alpinum</name>
    <dbReference type="NCBI Taxonomy" id="3016050"/>
    <lineage>
        <taxon>Bacteria</taxon>
        <taxon>Bacillati</taxon>
        <taxon>Vulcanimicrobiota</taxon>
        <taxon>Vulcanimicrobiia</taxon>
        <taxon>Vulcanimicrobiales</taxon>
        <taxon>Vulcanimicrobiaceae</taxon>
        <taxon>Vulcanimicrobium</taxon>
    </lineage>
</organism>
<name>A0AAN1XXK6_UNVUL</name>
<keyword evidence="3" id="KW-1185">Reference proteome</keyword>
<dbReference type="InterPro" id="IPR008753">
    <property type="entry name" value="Peptidase_M13_N"/>
</dbReference>
<dbReference type="EMBL" id="AP025523">
    <property type="protein sequence ID" value="BDE06218.1"/>
    <property type="molecule type" value="Genomic_DNA"/>
</dbReference>
<dbReference type="Proteomes" id="UP001317532">
    <property type="component" value="Chromosome"/>
</dbReference>
<dbReference type="InterPro" id="IPR042089">
    <property type="entry name" value="Peptidase_M13_dom_2"/>
</dbReference>
<gene>
    <name evidence="2" type="ORF">WPS_14940</name>
</gene>
<evidence type="ECO:0000313" key="3">
    <source>
        <dbReference type="Proteomes" id="UP001317532"/>
    </source>
</evidence>
<accession>A0AAN1XXK6</accession>
<evidence type="ECO:0000313" key="2">
    <source>
        <dbReference type="EMBL" id="BDE06218.1"/>
    </source>
</evidence>
<dbReference type="SUPFAM" id="SSF55486">
    <property type="entry name" value="Metalloproteases ('zincins'), catalytic domain"/>
    <property type="match status" value="1"/>
</dbReference>
<feature type="domain" description="Peptidase M13 N-terminal" evidence="1">
    <location>
        <begin position="1"/>
        <end position="176"/>
    </location>
</feature>
<dbReference type="Gene3D" id="1.10.1380.10">
    <property type="entry name" value="Neutral endopeptidase , domain2"/>
    <property type="match status" value="1"/>
</dbReference>
<dbReference type="Pfam" id="PF05649">
    <property type="entry name" value="Peptidase_M13_N"/>
    <property type="match status" value="1"/>
</dbReference>
<dbReference type="GO" id="GO:0006508">
    <property type="term" value="P:proteolysis"/>
    <property type="evidence" value="ECO:0007669"/>
    <property type="project" value="InterPro"/>
</dbReference>